<sequence length="114" mass="13112">MEKKNNVVKIDAISQAQEVDIRLGIEHNGDLSEEVVRFLDFVLTNAGGEEETFLLKEGFLKTPGCEGDYNNCCSKEFDMTDMFEAIHGKRNILQAIPTEQLEKELKRRYERQTI</sequence>
<keyword evidence="2" id="KW-1185">Reference proteome</keyword>
<dbReference type="EMBL" id="JN712910">
    <property type="protein sequence ID" value="AEZ50499.1"/>
    <property type="molecule type" value="Genomic_DNA"/>
</dbReference>
<evidence type="ECO:0000313" key="1">
    <source>
        <dbReference type="EMBL" id="AEZ50499.1"/>
    </source>
</evidence>
<gene>
    <name evidence="1" type="ORF">BCD7_0052</name>
</gene>
<proteinExistence type="predicted"/>
<name>J9PV72_9CAUD</name>
<dbReference type="KEGG" id="vg:14011571"/>
<dbReference type="GeneID" id="14011571"/>
<accession>J9PV72</accession>
<dbReference type="Proteomes" id="UP000006298">
    <property type="component" value="Segment"/>
</dbReference>
<organism evidence="1 2">
    <name type="scientific">Bacillus phage BCD7</name>
    <dbReference type="NCBI Taxonomy" id="1136534"/>
    <lineage>
        <taxon>Viruses</taxon>
        <taxon>Duplodnaviria</taxon>
        <taxon>Heunggongvirae</taxon>
        <taxon>Uroviricota</taxon>
        <taxon>Caudoviricetes</taxon>
        <taxon>Becedseptimavirus</taxon>
        <taxon>Becedseptimavirus BCD7</taxon>
    </lineage>
</organism>
<evidence type="ECO:0000313" key="2">
    <source>
        <dbReference type="Proteomes" id="UP000006298"/>
    </source>
</evidence>
<protein>
    <submittedName>
        <fullName evidence="1">Uncharacterized protein</fullName>
    </submittedName>
</protein>
<reference evidence="1 2" key="1">
    <citation type="submission" date="2011-09" db="EMBL/GenBank/DDBJ databases">
        <title>Complete Genome Sequence of Bacillus cereus Bacteriophage BCD7.</title>
        <authorList>
            <person name="Lee J.-H."/>
            <person name="Shin H."/>
            <person name="Son B."/>
            <person name="Ryu S."/>
        </authorList>
    </citation>
    <scope>NUCLEOTIDE SEQUENCE [LARGE SCALE GENOMIC DNA]</scope>
</reference>
<dbReference type="RefSeq" id="YP_007005903.1">
    <property type="nucleotide sequence ID" value="NC_019515.1"/>
</dbReference>